<dbReference type="AlphaFoldDB" id="A0A8G2EDC4"/>
<dbReference type="Proteomes" id="UP000646540">
    <property type="component" value="Unassembled WGS sequence"/>
</dbReference>
<protein>
    <recommendedName>
        <fullName evidence="2">Beta-glucanase</fullName>
    </recommendedName>
    <alternativeName>
        <fullName evidence="7">1,3-1,4-beta-D-glucan 4-glucanohydrolase</fullName>
    </alternativeName>
    <alternativeName>
        <fullName evidence="6">Endo-beta-1,3-1,4 glucanase</fullName>
    </alternativeName>
    <alternativeName>
        <fullName evidence="5">Lichenase</fullName>
    </alternativeName>
</protein>
<dbReference type="PROSITE" id="PS51762">
    <property type="entry name" value="GH16_2"/>
    <property type="match status" value="1"/>
</dbReference>
<dbReference type="GO" id="GO:0005975">
    <property type="term" value="P:carbohydrate metabolic process"/>
    <property type="evidence" value="ECO:0007669"/>
    <property type="project" value="InterPro"/>
</dbReference>
<evidence type="ECO:0000256" key="5">
    <source>
        <dbReference type="ARBA" id="ARBA00029722"/>
    </source>
</evidence>
<evidence type="ECO:0000256" key="4">
    <source>
        <dbReference type="ARBA" id="ARBA00023295"/>
    </source>
</evidence>
<accession>A0A8G2EDC4</accession>
<evidence type="ECO:0000256" key="2">
    <source>
        <dbReference type="ARBA" id="ARBA00014569"/>
    </source>
</evidence>
<comment type="similarity">
    <text evidence="1">Belongs to the glycosyl hydrolase 16 family.</text>
</comment>
<evidence type="ECO:0000259" key="9">
    <source>
        <dbReference type="PROSITE" id="PS51762"/>
    </source>
</evidence>
<gene>
    <name evidence="10" type="ORF">H8L09_09850</name>
</gene>
<dbReference type="InterPro" id="IPR013320">
    <property type="entry name" value="ConA-like_dom_sf"/>
</dbReference>
<dbReference type="EMBL" id="JACNQW010000005">
    <property type="protein sequence ID" value="MBC5045667.1"/>
    <property type="molecule type" value="Genomic_DNA"/>
</dbReference>
<keyword evidence="4" id="KW-0326">Glycosidase</keyword>
<dbReference type="Pfam" id="PF01755">
    <property type="entry name" value="Glyco_transf_25"/>
    <property type="match status" value="1"/>
</dbReference>
<proteinExistence type="inferred from homology"/>
<dbReference type="CDD" id="cd06532">
    <property type="entry name" value="Glyco_transf_25"/>
    <property type="match status" value="1"/>
</dbReference>
<dbReference type="InterPro" id="IPR000757">
    <property type="entry name" value="Beta-glucanase-like"/>
</dbReference>
<keyword evidence="3 10" id="KW-0378">Hydrolase</keyword>
<evidence type="ECO:0000313" key="11">
    <source>
        <dbReference type="Proteomes" id="UP000646540"/>
    </source>
</evidence>
<feature type="domain" description="GH16" evidence="9">
    <location>
        <begin position="454"/>
        <end position="704"/>
    </location>
</feature>
<dbReference type="PANTHER" id="PTHR31062">
    <property type="entry name" value="XYLOGLUCAN ENDOTRANSGLUCOSYLASE/HYDROLASE PROTEIN 8-RELATED"/>
    <property type="match status" value="1"/>
</dbReference>
<evidence type="ECO:0000256" key="1">
    <source>
        <dbReference type="ARBA" id="ARBA00006865"/>
    </source>
</evidence>
<name>A0A8G2EDC4_9ENTR</name>
<dbReference type="SUPFAM" id="SSF49899">
    <property type="entry name" value="Concanavalin A-like lectins/glucanases"/>
    <property type="match status" value="1"/>
</dbReference>
<evidence type="ECO:0000256" key="3">
    <source>
        <dbReference type="ARBA" id="ARBA00022801"/>
    </source>
</evidence>
<dbReference type="Gene3D" id="2.60.120.200">
    <property type="match status" value="1"/>
</dbReference>
<evidence type="ECO:0000256" key="7">
    <source>
        <dbReference type="ARBA" id="ARBA00031665"/>
    </source>
</evidence>
<dbReference type="GO" id="GO:0004553">
    <property type="term" value="F:hydrolase activity, hydrolyzing O-glycosyl compounds"/>
    <property type="evidence" value="ECO:0007669"/>
    <property type="project" value="InterPro"/>
</dbReference>
<dbReference type="RefSeq" id="WP_074195316.1">
    <property type="nucleotide sequence ID" value="NZ_CABWVB010000015.1"/>
</dbReference>
<dbReference type="PRINTS" id="PR00737">
    <property type="entry name" value="GLHYDRLASE16"/>
</dbReference>
<reference evidence="10" key="1">
    <citation type="submission" date="2020-08" db="EMBL/GenBank/DDBJ databases">
        <title>Genomic evolution and epidemiology of Klebsiella pneumoniae from a major hospital in Beijing, China, over a fifteen-year period: dissemination of known and novel high-risk clones.</title>
        <authorList>
            <person name="Palmieri M."/>
        </authorList>
    </citation>
    <scope>NUCLEOTIDE SEQUENCE</scope>
    <source>
        <strain evidence="10">K7050</strain>
    </source>
</reference>
<evidence type="ECO:0000256" key="6">
    <source>
        <dbReference type="ARBA" id="ARBA00029771"/>
    </source>
</evidence>
<feature type="active site" description="Nucleophile" evidence="8">
    <location>
        <position position="582"/>
    </location>
</feature>
<dbReference type="InterPro" id="IPR002654">
    <property type="entry name" value="Glyco_trans_25"/>
</dbReference>
<evidence type="ECO:0000256" key="8">
    <source>
        <dbReference type="PIRSR" id="PIRSR608264-1"/>
    </source>
</evidence>
<comment type="caution">
    <text evidence="10">The sequence shown here is derived from an EMBL/GenBank/DDBJ whole genome shotgun (WGS) entry which is preliminary data.</text>
</comment>
<dbReference type="InterPro" id="IPR044791">
    <property type="entry name" value="Beta-glucanase/XTH"/>
</dbReference>
<sequence>MNLQDASGALRKALFRVSRVLVSIIPGRRLSVFGSGSDMISLILVVNLDRQPKRWQRLIRELKRFRTTDGSPLTSITQRLPAVDARDGRAIAATADVDTIYNIGDQLYVQPDFRLAAHFKVDEPIKMTRQEIAVARSHIEVWKAVATGNDKYVLVLEDDVWFKLGAAVAITRGWQAAIRRCSTKGGPHLLYLSYEDAGGTAERVDCCEDLFRPVRGLWFLSGYVLSRDGAEALLRAMPVIGPVDLWMNYRFHELGALALSSPVIQQRQDSGSDNSYSILPYLARAGIIDAGSGLMAPDLPNTGPVLVWVSEGEREGLAMALAMLGLRVRIFDANDEVIQEHDLLNLFEIFDALINPRLTPCALNIVYSRMDIRFISEMKTTKIFNLEVKRLPSSRILILLDNESDFQMWEPLCLFLNLPKPAQNFPNRATSKSRLFRADRPISVGRSGQNSTRKGWSLDISPWVLPPQCNWEPSLPSGRPAPPAGRCRFFSEMVSATPSFIGLVETFPGNMASFTQKGLVYKADGAHLIINKKPIGSRPYSSGAFVSAQSFEYGRFVAEIKAARGSGLVTGFFLHRDSPRQEIDVEISGDDPNSMLVNVYFNPGDDGATLGFGYRGSPHRVELGFDATLEFHRYTIDWRPGRIVWSVDDRIVHERVSWDPTPIPHLPMRLHANLWAPRSEELAGRINDDALPATATFKRVSVWE</sequence>
<organism evidence="10 11">
    <name type="scientific">Klebsiella quasipneumoniae</name>
    <dbReference type="NCBI Taxonomy" id="1463165"/>
    <lineage>
        <taxon>Bacteria</taxon>
        <taxon>Pseudomonadati</taxon>
        <taxon>Pseudomonadota</taxon>
        <taxon>Gammaproteobacteria</taxon>
        <taxon>Enterobacterales</taxon>
        <taxon>Enterobacteriaceae</taxon>
        <taxon>Klebsiella/Raoultella group</taxon>
        <taxon>Klebsiella</taxon>
        <taxon>Klebsiella pneumoniae complex</taxon>
    </lineage>
</organism>
<dbReference type="InterPro" id="IPR008264">
    <property type="entry name" value="Beta_glucanase"/>
</dbReference>
<feature type="active site" description="Proton donor" evidence="8">
    <location>
        <position position="586"/>
    </location>
</feature>
<dbReference type="Pfam" id="PF00722">
    <property type="entry name" value="Glyco_hydro_16"/>
    <property type="match status" value="1"/>
</dbReference>
<evidence type="ECO:0000313" key="10">
    <source>
        <dbReference type="EMBL" id="MBC5045667.1"/>
    </source>
</evidence>